<dbReference type="AlphaFoldDB" id="A0A8J8C2A4"/>
<evidence type="ECO:0000313" key="2">
    <source>
        <dbReference type="EMBL" id="MBV0923306.1"/>
    </source>
</evidence>
<evidence type="ECO:0000256" key="1">
    <source>
        <dbReference type="SAM" id="Phobius"/>
    </source>
</evidence>
<feature type="transmembrane region" description="Helical" evidence="1">
    <location>
        <begin position="17"/>
        <end position="37"/>
    </location>
</feature>
<dbReference type="PANTHER" id="PTHR37692">
    <property type="entry name" value="HYPOTHETICAL MEMBRANE SPANNING PROTEIN"/>
    <property type="match status" value="1"/>
</dbReference>
<accession>A0A8J8C2A4</accession>
<feature type="transmembrane region" description="Helical" evidence="1">
    <location>
        <begin position="83"/>
        <end position="101"/>
    </location>
</feature>
<dbReference type="EMBL" id="JAHQXF010000001">
    <property type="protein sequence ID" value="MBV0923306.1"/>
    <property type="molecule type" value="Genomic_DNA"/>
</dbReference>
<dbReference type="PANTHER" id="PTHR37692:SF1">
    <property type="entry name" value="DUF420 DOMAIN-CONTAINING PROTEIN"/>
    <property type="match status" value="1"/>
</dbReference>
<protein>
    <submittedName>
        <fullName evidence="2">DUF420 domain-containing protein</fullName>
    </submittedName>
</protein>
<feature type="transmembrane region" description="Helical" evidence="1">
    <location>
        <begin position="49"/>
        <end position="71"/>
    </location>
</feature>
<keyword evidence="1" id="KW-1133">Transmembrane helix</keyword>
<keyword evidence="1" id="KW-0472">Membrane</keyword>
<dbReference type="Pfam" id="PF04238">
    <property type="entry name" value="DUF420"/>
    <property type="match status" value="1"/>
</dbReference>
<feature type="transmembrane region" description="Helical" evidence="1">
    <location>
        <begin position="121"/>
        <end position="144"/>
    </location>
</feature>
<keyword evidence="3" id="KW-1185">Reference proteome</keyword>
<name>A0A8J8C2A4_9EURY</name>
<dbReference type="RefSeq" id="WP_162316446.1">
    <property type="nucleotide sequence ID" value="NZ_JAHQXF010000001.1"/>
</dbReference>
<proteinExistence type="predicted"/>
<dbReference type="OrthoDB" id="213478at2157"/>
<feature type="transmembrane region" description="Helical" evidence="1">
    <location>
        <begin position="165"/>
        <end position="184"/>
    </location>
</feature>
<reference evidence="2 3" key="1">
    <citation type="submission" date="2021-06" db="EMBL/GenBank/DDBJ databases">
        <title>New haloarchaea isolates fom saline soil.</title>
        <authorList>
            <person name="Duran-Viseras A."/>
            <person name="Sanchez-Porro C.S."/>
            <person name="Ventosa A."/>
        </authorList>
    </citation>
    <scope>NUCLEOTIDE SEQUENCE [LARGE SCALE GENOMIC DNA]</scope>
    <source>
        <strain evidence="2 3">JCM 183640</strain>
    </source>
</reference>
<dbReference type="Proteomes" id="UP000766550">
    <property type="component" value="Unassembled WGS sequence"/>
</dbReference>
<evidence type="ECO:0000313" key="3">
    <source>
        <dbReference type="Proteomes" id="UP000766550"/>
    </source>
</evidence>
<keyword evidence="1" id="KW-0812">Transmembrane</keyword>
<dbReference type="InterPro" id="IPR007352">
    <property type="entry name" value="DUF420"/>
</dbReference>
<comment type="caution">
    <text evidence="2">The sequence shown here is derived from an EMBL/GenBank/DDBJ whole genome shotgun (WGS) entry which is preliminary data.</text>
</comment>
<gene>
    <name evidence="2" type="ORF">KTS45_03765</name>
</gene>
<organism evidence="2 3">
    <name type="scientific">Haloarcula limicola</name>
    <dbReference type="NCBI Taxonomy" id="1429915"/>
    <lineage>
        <taxon>Archaea</taxon>
        <taxon>Methanobacteriati</taxon>
        <taxon>Methanobacteriota</taxon>
        <taxon>Stenosarchaea group</taxon>
        <taxon>Halobacteria</taxon>
        <taxon>Halobacteriales</taxon>
        <taxon>Haloarculaceae</taxon>
        <taxon>Haloarcula</taxon>
    </lineage>
</organism>
<sequence length="209" mass="22257">MAVADRLQSRARARPRLVTAAVSLVGYALVFGTFGGVLPFPTISNETVIFLSDAIAVVNACALTAILVGVYFIKSGEVRKHRAAMLTAFALIMAFLVLYLLKVGGGFEKAILAEGVVWWAYILMLAVHVLLSAVSVPVVVHAVVLGLSHTPAELRETAHARVGRIAVAAWGLSLFLGLVTYVMLNHVYGWVPRGEAALVLAVAGPSLRR</sequence>